<dbReference type="PANTHER" id="PTHR34547">
    <property type="entry name" value="YACP-LIKE NYN DOMAIN PROTEIN"/>
    <property type="match status" value="1"/>
</dbReference>
<dbReference type="Pfam" id="PF05991">
    <property type="entry name" value="NYN_YacP"/>
    <property type="match status" value="1"/>
</dbReference>
<evidence type="ECO:0000313" key="4">
    <source>
        <dbReference type="Proteomes" id="UP000502641"/>
    </source>
</evidence>
<dbReference type="EMBL" id="CP053189">
    <property type="protein sequence ID" value="QJS12380.1"/>
    <property type="molecule type" value="Genomic_DNA"/>
</dbReference>
<dbReference type="PANTHER" id="PTHR34547:SF1">
    <property type="entry name" value="YACP-LIKE NYN DOMAIN PROTEIN"/>
    <property type="match status" value="1"/>
</dbReference>
<proteinExistence type="predicted"/>
<feature type="coiled-coil region" evidence="1">
    <location>
        <begin position="136"/>
        <end position="248"/>
    </location>
</feature>
<accession>A0A6M4PUC4</accession>
<organism evidence="3 4">
    <name type="scientific">Streptomyces argyrophylli</name>
    <dbReference type="NCBI Taxonomy" id="2726118"/>
    <lineage>
        <taxon>Bacteria</taxon>
        <taxon>Bacillati</taxon>
        <taxon>Actinomycetota</taxon>
        <taxon>Actinomycetes</taxon>
        <taxon>Kitasatosporales</taxon>
        <taxon>Streptomycetaceae</taxon>
        <taxon>Streptomyces</taxon>
    </lineage>
</organism>
<keyword evidence="1" id="KW-0175">Coiled coil</keyword>
<feature type="region of interest" description="Disordered" evidence="2">
    <location>
        <begin position="1"/>
        <end position="20"/>
    </location>
</feature>
<protein>
    <submittedName>
        <fullName evidence="3">RNA-binding protein</fullName>
    </submittedName>
</protein>
<evidence type="ECO:0000313" key="3">
    <source>
        <dbReference type="EMBL" id="QJS12380.1"/>
    </source>
</evidence>
<gene>
    <name evidence="3" type="ORF">HKX69_25240</name>
</gene>
<name>A0A6M4PUC4_9ACTN</name>
<dbReference type="RefSeq" id="WP_171157072.1">
    <property type="nucleotide sequence ID" value="NZ_CP053189.1"/>
</dbReference>
<feature type="compositionally biased region" description="Gly residues" evidence="2">
    <location>
        <begin position="1"/>
        <end position="11"/>
    </location>
</feature>
<dbReference type="Proteomes" id="UP000502641">
    <property type="component" value="Chromosome"/>
</dbReference>
<dbReference type="InterPro" id="IPR010298">
    <property type="entry name" value="YacP-like"/>
</dbReference>
<keyword evidence="4" id="KW-1185">Reference proteome</keyword>
<sequence>MAETAGGGPGDGTAEVLDRPLPDGVRKRVVQIVSDGFGGLTVAELPAQLRQYARFTPSRRAKFAGSAMAAALETDTVFRQRIGERFREAQPELAGALDAGSPPPAADPLDVAAAAYVLRPAGWVKLVTAAGEEALRAHAERADEESRAELERLRAELAQARDHTRAETERLRTELESAKKEAESLHRKLRAALSDVKRGEAALRKAQRELDAVRAEAQAQVSAAESESRRLKARLGEAEAALEATRRAAREGRSVEDMRVRLLLDTLLDATQGLRRELALPPVSVRPAETVDAVEPGRMTPKDIAARALSEHDPAILDQLLALPQAHLVVDGYNVTKTGYPQMPLEKQRLRLLGQLSALAAQTGAEVTCVFDGAELAAPVLLAPPRGVRVLFSKPGVTADELIRQLVRAEPPGRPVIVASTDREVADGVAKAGARPVASAVLLKRLS</sequence>
<evidence type="ECO:0000256" key="2">
    <source>
        <dbReference type="SAM" id="MobiDB-lite"/>
    </source>
</evidence>
<evidence type="ECO:0000256" key="1">
    <source>
        <dbReference type="SAM" id="Coils"/>
    </source>
</evidence>
<reference evidence="3 4" key="1">
    <citation type="submission" date="2020-05" db="EMBL/GenBank/DDBJ databases">
        <authorList>
            <person name="Li K."/>
        </authorList>
    </citation>
    <scope>NUCLEOTIDE SEQUENCE [LARGE SCALE GENOMIC DNA]</scope>
    <source>
        <strain evidence="4">jing01</strain>
    </source>
</reference>
<dbReference type="AlphaFoldDB" id="A0A6M4PUC4"/>
<dbReference type="KEGG" id="sarg:HKX69_25240"/>